<dbReference type="AlphaFoldDB" id="A0A1Y1JSX2"/>
<keyword evidence="1" id="KW-0812">Transmembrane</keyword>
<keyword evidence="3" id="KW-1185">Reference proteome</keyword>
<name>A0A1Y1JSX2_PLAGO</name>
<proteinExistence type="predicted"/>
<keyword evidence="1" id="KW-1133">Transmembrane helix</keyword>
<keyword evidence="1" id="KW-0472">Membrane</keyword>
<dbReference type="EMBL" id="BDQF01000424">
    <property type="protein sequence ID" value="GAW84555.1"/>
    <property type="molecule type" value="Genomic_DNA"/>
</dbReference>
<reference evidence="3" key="1">
    <citation type="submission" date="2017-04" db="EMBL/GenBank/DDBJ databases">
        <title>Plasmodium gonderi genome.</title>
        <authorList>
            <person name="Arisue N."/>
            <person name="Honma H."/>
            <person name="Kawai S."/>
            <person name="Tougan T."/>
            <person name="Tanabe K."/>
            <person name="Horii T."/>
        </authorList>
    </citation>
    <scope>NUCLEOTIDE SEQUENCE [LARGE SCALE GENOMIC DNA]</scope>
    <source>
        <strain evidence="3">ATCC 30045</strain>
    </source>
</reference>
<dbReference type="Proteomes" id="UP000195521">
    <property type="component" value="Unassembled WGS sequence"/>
</dbReference>
<protein>
    <submittedName>
        <fullName evidence="2">Variable surface protein</fullName>
    </submittedName>
</protein>
<evidence type="ECO:0000313" key="2">
    <source>
        <dbReference type="EMBL" id="GAW84555.1"/>
    </source>
</evidence>
<evidence type="ECO:0000256" key="1">
    <source>
        <dbReference type="SAM" id="Phobius"/>
    </source>
</evidence>
<accession>A0A1Y1JSX2</accession>
<gene>
    <name evidence="2" type="ORF">PGO_003630</name>
</gene>
<comment type="caution">
    <text evidence="2">The sequence shown here is derived from an EMBL/GenBank/DDBJ whole genome shotgun (WGS) entry which is preliminary data.</text>
</comment>
<dbReference type="GeneID" id="39745363"/>
<organism evidence="2 3">
    <name type="scientific">Plasmodium gonderi</name>
    <dbReference type="NCBI Taxonomy" id="77519"/>
    <lineage>
        <taxon>Eukaryota</taxon>
        <taxon>Sar</taxon>
        <taxon>Alveolata</taxon>
        <taxon>Apicomplexa</taxon>
        <taxon>Aconoidasida</taxon>
        <taxon>Haemosporida</taxon>
        <taxon>Plasmodiidae</taxon>
        <taxon>Plasmodium</taxon>
        <taxon>Plasmodium (Plasmodium)</taxon>
    </lineage>
</organism>
<sequence>MGKFIYEIVKKFPECKKMLDEKEIYTPGIGGIWINACKGENNILKKFIDVKTKAEYVCIQAMDFLATVNSPDDINLDEAGCEFFSYWIYSYVLKMNKEKADHIQSIYSDLLNLYSVNLRNMVHKCKNKEKSITNDYVRELAALYHIYINDDIIKSKCAFNRNVDFCNELEYYVKQYNIQINRNKIETKEVKIMLPCKTSILVPITITIVISLLISIFLFILYNSTSYGSWFRRSILRIINRWINRSEEKHMLERPEIYSSSPRISSYDVLYHIS</sequence>
<dbReference type="RefSeq" id="XP_028547144.1">
    <property type="nucleotide sequence ID" value="XM_028691343.1"/>
</dbReference>
<feature type="transmembrane region" description="Helical" evidence="1">
    <location>
        <begin position="200"/>
        <end position="222"/>
    </location>
</feature>
<evidence type="ECO:0000313" key="3">
    <source>
        <dbReference type="Proteomes" id="UP000195521"/>
    </source>
</evidence>